<evidence type="ECO:0000313" key="1">
    <source>
        <dbReference type="EMBL" id="SDS82711.1"/>
    </source>
</evidence>
<evidence type="ECO:0000313" key="2">
    <source>
        <dbReference type="Proteomes" id="UP000182237"/>
    </source>
</evidence>
<dbReference type="AlphaFoldDB" id="A0A1H1VE42"/>
<dbReference type="RefSeq" id="WP_019194766.1">
    <property type="nucleotide sequence ID" value="NZ_LT629765.1"/>
</dbReference>
<accession>A0A1H1VE42</accession>
<dbReference type="eggNOG" id="ENOG5031R08">
    <property type="taxonomic scope" value="Bacteria"/>
</dbReference>
<proteinExistence type="predicted"/>
<protein>
    <submittedName>
        <fullName evidence="1">Uncharacterized protein</fullName>
    </submittedName>
</protein>
<dbReference type="OrthoDB" id="4426774at2"/>
<gene>
    <name evidence="1" type="ORF">SAMN04488539_2480</name>
</gene>
<reference evidence="1 2" key="1">
    <citation type="submission" date="2016-10" db="EMBL/GenBank/DDBJ databases">
        <authorList>
            <person name="de Groot N.N."/>
        </authorList>
    </citation>
    <scope>NUCLEOTIDE SEQUENCE [LARGE SCALE GENOMIC DNA]</scope>
    <source>
        <strain evidence="1 2">DSM 45434</strain>
    </source>
</reference>
<sequence>MSLDMSTFLSSDHPNDWTPATFNNLNVVTLTFSAGGESIVREFASPLAALSLMREMGFDFEFSPSRNAVRTRAGDVILLPTLDKPRVRVEPSKCTLVAKGHKPHWGPALRAANGPADAWAPVVVLSVEGTKVTLATPDGEMVIYDHGGQWMEERLEYNAEWGMLRGPRDDSGRRTAFWISRTPITPCTA</sequence>
<keyword evidence="2" id="KW-1185">Reference proteome</keyword>
<dbReference type="EMBL" id="LT629765">
    <property type="protein sequence ID" value="SDS82711.1"/>
    <property type="molecule type" value="Genomic_DNA"/>
</dbReference>
<name>A0A1H1VE42_9CORY</name>
<dbReference type="Proteomes" id="UP000182237">
    <property type="component" value="Chromosome I"/>
</dbReference>
<organism evidence="1 2">
    <name type="scientific">Corynebacterium timonense</name>
    <dbReference type="NCBI Taxonomy" id="441500"/>
    <lineage>
        <taxon>Bacteria</taxon>
        <taxon>Bacillati</taxon>
        <taxon>Actinomycetota</taxon>
        <taxon>Actinomycetes</taxon>
        <taxon>Mycobacteriales</taxon>
        <taxon>Corynebacteriaceae</taxon>
        <taxon>Corynebacterium</taxon>
    </lineage>
</organism>